<reference evidence="17 18" key="1">
    <citation type="submission" date="2017-02" db="EMBL/GenBank/DDBJ databases">
        <authorList>
            <person name="Peterson S.W."/>
        </authorList>
    </citation>
    <scope>NUCLEOTIDE SEQUENCE [LARGE SCALE GENOMIC DNA]</scope>
    <source>
        <strain evidence="17 18">3F5N</strain>
    </source>
</reference>
<evidence type="ECO:0000256" key="7">
    <source>
        <dbReference type="ARBA" id="ARBA00022692"/>
    </source>
</evidence>
<evidence type="ECO:0000256" key="13">
    <source>
        <dbReference type="ARBA" id="ARBA00030750"/>
    </source>
</evidence>
<feature type="domain" description="Type II secretion system protein GspF" evidence="16">
    <location>
        <begin position="71"/>
        <end position="192"/>
    </location>
</feature>
<dbReference type="InterPro" id="IPR042094">
    <property type="entry name" value="T2SS_GspF_sf"/>
</dbReference>
<evidence type="ECO:0000256" key="1">
    <source>
        <dbReference type="ARBA" id="ARBA00002684"/>
    </source>
</evidence>
<evidence type="ECO:0000313" key="17">
    <source>
        <dbReference type="EMBL" id="SJM59026.1"/>
    </source>
</evidence>
<gene>
    <name evidence="17" type="ORF">FM111_06820</name>
</gene>
<keyword evidence="12 15" id="KW-0472">Membrane</keyword>
<dbReference type="EMBL" id="FUIE01000036">
    <property type="protein sequence ID" value="SJM59026.1"/>
    <property type="molecule type" value="Genomic_DNA"/>
</dbReference>
<dbReference type="GO" id="GO:0015628">
    <property type="term" value="P:protein secretion by the type II secretion system"/>
    <property type="evidence" value="ECO:0007669"/>
    <property type="project" value="InterPro"/>
</dbReference>
<evidence type="ECO:0000313" key="18">
    <source>
        <dbReference type="Proteomes" id="UP000195766"/>
    </source>
</evidence>
<evidence type="ECO:0000256" key="5">
    <source>
        <dbReference type="ARBA" id="ARBA00022475"/>
    </source>
</evidence>
<organism evidence="17 18">
    <name type="scientific">Brevundimonas diminuta 3F5N</name>
    <dbReference type="NCBI Taxonomy" id="1255603"/>
    <lineage>
        <taxon>Bacteria</taxon>
        <taxon>Pseudomonadati</taxon>
        <taxon>Pseudomonadota</taxon>
        <taxon>Alphaproteobacteria</taxon>
        <taxon>Caulobacterales</taxon>
        <taxon>Caulobacteraceae</taxon>
        <taxon>Brevundimonas</taxon>
    </lineage>
</organism>
<evidence type="ECO:0000256" key="12">
    <source>
        <dbReference type="ARBA" id="ARBA00023136"/>
    </source>
</evidence>
<evidence type="ECO:0000256" key="2">
    <source>
        <dbReference type="ARBA" id="ARBA00004429"/>
    </source>
</evidence>
<keyword evidence="8" id="KW-0479">Metal-binding</keyword>
<dbReference type="PANTHER" id="PTHR30012">
    <property type="entry name" value="GENERAL SECRETION PATHWAY PROTEIN"/>
    <property type="match status" value="1"/>
</dbReference>
<comment type="subcellular location">
    <subcellularLocation>
        <location evidence="2 14">Cell inner membrane</location>
        <topology evidence="2 14">Multi-pass membrane protein</topology>
    </subcellularLocation>
</comment>
<evidence type="ECO:0000256" key="4">
    <source>
        <dbReference type="ARBA" id="ARBA00022448"/>
    </source>
</evidence>
<keyword evidence="10" id="KW-0653">Protein transport</keyword>
<dbReference type="Gene3D" id="1.20.81.30">
    <property type="entry name" value="Type II secretion system (T2SS), domain F"/>
    <property type="match status" value="2"/>
</dbReference>
<keyword evidence="6" id="KW-0997">Cell inner membrane</keyword>
<keyword evidence="11 15" id="KW-1133">Transmembrane helix</keyword>
<dbReference type="OrthoDB" id="9805682at2"/>
<evidence type="ECO:0000256" key="15">
    <source>
        <dbReference type="SAM" id="Phobius"/>
    </source>
</evidence>
<evidence type="ECO:0000256" key="8">
    <source>
        <dbReference type="ARBA" id="ARBA00022723"/>
    </source>
</evidence>
<keyword evidence="5" id="KW-1003">Cell membrane</keyword>
<dbReference type="GO" id="GO:0046872">
    <property type="term" value="F:metal ion binding"/>
    <property type="evidence" value="ECO:0007669"/>
    <property type="project" value="UniProtKB-KW"/>
</dbReference>
<keyword evidence="9" id="KW-0106">Calcium</keyword>
<dbReference type="PANTHER" id="PTHR30012:SF0">
    <property type="entry name" value="TYPE II SECRETION SYSTEM PROTEIN F-RELATED"/>
    <property type="match status" value="1"/>
</dbReference>
<dbReference type="AlphaFoldDB" id="A0A1R4FSY6"/>
<evidence type="ECO:0000256" key="10">
    <source>
        <dbReference type="ARBA" id="ARBA00022927"/>
    </source>
</evidence>
<dbReference type="GO" id="GO:0015627">
    <property type="term" value="C:type II protein secretion system complex"/>
    <property type="evidence" value="ECO:0007669"/>
    <property type="project" value="InterPro"/>
</dbReference>
<feature type="transmembrane region" description="Helical" evidence="15">
    <location>
        <begin position="222"/>
        <end position="240"/>
    </location>
</feature>
<evidence type="ECO:0000256" key="9">
    <source>
        <dbReference type="ARBA" id="ARBA00022837"/>
    </source>
</evidence>
<feature type="domain" description="Type II secretion system protein GspF" evidence="16">
    <location>
        <begin position="273"/>
        <end position="394"/>
    </location>
</feature>
<sequence>MGAFDYIAADAAGRTVSGSVTAADEAAARKALAKRQLAPLQLSPGRSGTVATSAKAGKAGRLSPKALALTTRQLATLISVSPLEEALRNLMLQADRPNLRRVLEGVHAGVIEGRRLSDAMGQQGAAFPPLYRAMTAAGEQSGALQPILERLADGLERDEVVRGKVLTALVYPCVLAVVALGVIVAMMTYIVPKVVDQFESMGQTLPLLTRLVIGLSALMRDWGWLMLLMLAAVVAAGLIARRREAVRLKMDAWVLRLPLVGRLTRDLHGARMARTLSIMIAAGLPVLEGLTITARTVSNRALRRATEQMAEAVREGGGLSAAMRRADVFPPILVYMTASGESSGRLEPMLERAADYLEREFSNFTAVMLSLLEPAIIVVMGGIVAVIVLSILLPILQINTLALG</sequence>
<keyword evidence="4 14" id="KW-0813">Transport</keyword>
<dbReference type="GO" id="GO:0005886">
    <property type="term" value="C:plasma membrane"/>
    <property type="evidence" value="ECO:0007669"/>
    <property type="project" value="UniProtKB-SubCell"/>
</dbReference>
<dbReference type="NCBIfam" id="TIGR02120">
    <property type="entry name" value="GspF"/>
    <property type="match status" value="1"/>
</dbReference>
<dbReference type="PRINTS" id="PR00812">
    <property type="entry name" value="BCTERIALGSPF"/>
</dbReference>
<name>A0A1R4FSY6_BREDI</name>
<protein>
    <recommendedName>
        <fullName evidence="13">General secretion pathway protein F</fullName>
    </recommendedName>
</protein>
<feature type="transmembrane region" description="Helical" evidence="15">
    <location>
        <begin position="165"/>
        <end position="191"/>
    </location>
</feature>
<evidence type="ECO:0000256" key="11">
    <source>
        <dbReference type="ARBA" id="ARBA00022989"/>
    </source>
</evidence>
<dbReference type="InterPro" id="IPR011850">
    <property type="entry name" value="T2SS_GspF"/>
</dbReference>
<evidence type="ECO:0000256" key="6">
    <source>
        <dbReference type="ARBA" id="ARBA00022519"/>
    </source>
</evidence>
<accession>A0A1R4FSY6</accession>
<evidence type="ECO:0000259" key="16">
    <source>
        <dbReference type="Pfam" id="PF00482"/>
    </source>
</evidence>
<feature type="transmembrane region" description="Helical" evidence="15">
    <location>
        <begin position="375"/>
        <end position="396"/>
    </location>
</feature>
<dbReference type="Pfam" id="PF00482">
    <property type="entry name" value="T2SSF"/>
    <property type="match status" value="2"/>
</dbReference>
<dbReference type="InterPro" id="IPR001992">
    <property type="entry name" value="T2SS_GspF/T4SS_PilC_CS"/>
</dbReference>
<dbReference type="InterPro" id="IPR018076">
    <property type="entry name" value="T2SS_GspF_dom"/>
</dbReference>
<evidence type="ECO:0000256" key="14">
    <source>
        <dbReference type="RuleBase" id="RU003923"/>
    </source>
</evidence>
<proteinExistence type="inferred from homology"/>
<dbReference type="Proteomes" id="UP000195766">
    <property type="component" value="Unassembled WGS sequence"/>
</dbReference>
<dbReference type="FunFam" id="1.20.81.30:FF:000001">
    <property type="entry name" value="Type II secretion system protein F"/>
    <property type="match status" value="2"/>
</dbReference>
<evidence type="ECO:0000256" key="3">
    <source>
        <dbReference type="ARBA" id="ARBA00005745"/>
    </source>
</evidence>
<dbReference type="PROSITE" id="PS00874">
    <property type="entry name" value="T2SP_F"/>
    <property type="match status" value="1"/>
</dbReference>
<keyword evidence="7 14" id="KW-0812">Transmembrane</keyword>
<comment type="similarity">
    <text evidence="3 14">Belongs to the GSP F family.</text>
</comment>
<dbReference type="RefSeq" id="WP_087140237.1">
    <property type="nucleotide sequence ID" value="NZ_FUIE01000036.1"/>
</dbReference>
<dbReference type="InterPro" id="IPR003004">
    <property type="entry name" value="GspF/PilC"/>
</dbReference>
<comment type="function">
    <text evidence="1">Component of the type II secretion system inner membrane complex required for the energy-dependent secretion of extracellular factors such as proteases and toxins from the periplasm.</text>
</comment>